<dbReference type="EMBL" id="BGZK01000025">
    <property type="protein sequence ID" value="GBP07141.1"/>
    <property type="molecule type" value="Genomic_DNA"/>
</dbReference>
<name>A0A4C1T1J1_EUMVA</name>
<feature type="region of interest" description="Disordered" evidence="1">
    <location>
        <begin position="226"/>
        <end position="251"/>
    </location>
</feature>
<feature type="compositionally biased region" description="Basic and acidic residues" evidence="1">
    <location>
        <begin position="100"/>
        <end position="113"/>
    </location>
</feature>
<accession>A0A4C1T1J1</accession>
<dbReference type="AlphaFoldDB" id="A0A4C1T1J1"/>
<feature type="region of interest" description="Disordered" evidence="1">
    <location>
        <begin position="86"/>
        <end position="125"/>
    </location>
</feature>
<gene>
    <name evidence="2" type="ORF">EVAR_92052_1</name>
</gene>
<feature type="region of interest" description="Disordered" evidence="1">
    <location>
        <begin position="19"/>
        <end position="57"/>
    </location>
</feature>
<evidence type="ECO:0000313" key="2">
    <source>
        <dbReference type="EMBL" id="GBP07141.1"/>
    </source>
</evidence>
<proteinExistence type="predicted"/>
<sequence length="251" mass="27744">MLALLYNQKKVAGRLLKSLPGEQFRRDGEGVTSLDSHSDPSRPPPPRARPHPAVPRQSPVENLEAFALAQRVSGVTKGRCGQCDENIRIDDPMNSPTHLRIKESERGENEKRHQAGRGRSAGWNCEATGRDNRVEIYPAPPFSKLDPRLITMIAEGSPRAKRMGKEEKKPIMGRPRARAYRCIRLLRTKKPPENHKNGPAICPDQHLGIGFRSECRSSLGLYARDSGRSAGARDAARGRASGSGVGVMRLY</sequence>
<evidence type="ECO:0000256" key="1">
    <source>
        <dbReference type="SAM" id="MobiDB-lite"/>
    </source>
</evidence>
<reference evidence="2 3" key="1">
    <citation type="journal article" date="2019" name="Commun. Biol.">
        <title>The bagworm genome reveals a unique fibroin gene that provides high tensile strength.</title>
        <authorList>
            <person name="Kono N."/>
            <person name="Nakamura H."/>
            <person name="Ohtoshi R."/>
            <person name="Tomita M."/>
            <person name="Numata K."/>
            <person name="Arakawa K."/>
        </authorList>
    </citation>
    <scope>NUCLEOTIDE SEQUENCE [LARGE SCALE GENOMIC DNA]</scope>
</reference>
<comment type="caution">
    <text evidence="2">The sequence shown here is derived from an EMBL/GenBank/DDBJ whole genome shotgun (WGS) entry which is preliminary data.</text>
</comment>
<protein>
    <submittedName>
        <fullName evidence="2">Uncharacterized protein</fullName>
    </submittedName>
</protein>
<feature type="compositionally biased region" description="Low complexity" evidence="1">
    <location>
        <begin position="228"/>
        <end position="242"/>
    </location>
</feature>
<keyword evidence="3" id="KW-1185">Reference proteome</keyword>
<evidence type="ECO:0000313" key="3">
    <source>
        <dbReference type="Proteomes" id="UP000299102"/>
    </source>
</evidence>
<organism evidence="2 3">
    <name type="scientific">Eumeta variegata</name>
    <name type="common">Bagworm moth</name>
    <name type="synonym">Eumeta japonica</name>
    <dbReference type="NCBI Taxonomy" id="151549"/>
    <lineage>
        <taxon>Eukaryota</taxon>
        <taxon>Metazoa</taxon>
        <taxon>Ecdysozoa</taxon>
        <taxon>Arthropoda</taxon>
        <taxon>Hexapoda</taxon>
        <taxon>Insecta</taxon>
        <taxon>Pterygota</taxon>
        <taxon>Neoptera</taxon>
        <taxon>Endopterygota</taxon>
        <taxon>Lepidoptera</taxon>
        <taxon>Glossata</taxon>
        <taxon>Ditrysia</taxon>
        <taxon>Tineoidea</taxon>
        <taxon>Psychidae</taxon>
        <taxon>Oiketicinae</taxon>
        <taxon>Eumeta</taxon>
    </lineage>
</organism>
<dbReference type="Proteomes" id="UP000299102">
    <property type="component" value="Unassembled WGS sequence"/>
</dbReference>